<dbReference type="InterPro" id="IPR002146">
    <property type="entry name" value="ATP_synth_b/b'su_bac/chlpt"/>
</dbReference>
<keyword evidence="7 16" id="KW-0375">Hydrogen ion transport</keyword>
<evidence type="ECO:0000256" key="9">
    <source>
        <dbReference type="ARBA" id="ARBA00023065"/>
    </source>
</evidence>
<evidence type="ECO:0000256" key="1">
    <source>
        <dbReference type="ARBA" id="ARBA00005513"/>
    </source>
</evidence>
<keyword evidence="9 16" id="KW-0406">Ion transport</keyword>
<keyword evidence="4" id="KW-0997">Cell inner membrane</keyword>
<dbReference type="Proteomes" id="UP000199657">
    <property type="component" value="Unassembled WGS sequence"/>
</dbReference>
<feature type="coiled-coil region" evidence="18">
    <location>
        <begin position="47"/>
        <end position="122"/>
    </location>
</feature>
<dbReference type="InterPro" id="IPR028987">
    <property type="entry name" value="ATP_synth_B-like_membr_sf"/>
</dbReference>
<evidence type="ECO:0000256" key="7">
    <source>
        <dbReference type="ARBA" id="ARBA00022781"/>
    </source>
</evidence>
<dbReference type="EMBL" id="FOEG01000006">
    <property type="protein sequence ID" value="SEP00417.1"/>
    <property type="molecule type" value="Genomic_DNA"/>
</dbReference>
<evidence type="ECO:0000256" key="10">
    <source>
        <dbReference type="ARBA" id="ARBA00023136"/>
    </source>
</evidence>
<accession>A0A1H8UBK8</accession>
<dbReference type="STRING" id="406100.SAMN04488052_10658"/>
<keyword evidence="5 16" id="KW-0138">CF(0)</keyword>
<comment type="subcellular location">
    <subcellularLocation>
        <location evidence="16">Cell membrane</location>
        <topology evidence="16">Single-pass membrane protein</topology>
    </subcellularLocation>
    <subcellularLocation>
        <location evidence="15">Endomembrane system</location>
        <topology evidence="15">Single-pass membrane protein</topology>
    </subcellularLocation>
</comment>
<evidence type="ECO:0000313" key="20">
    <source>
        <dbReference type="Proteomes" id="UP000199657"/>
    </source>
</evidence>
<dbReference type="InterPro" id="IPR050059">
    <property type="entry name" value="ATP_synthase_B_chain"/>
</dbReference>
<dbReference type="InterPro" id="IPR005864">
    <property type="entry name" value="ATP_synth_F0_bsu_bac"/>
</dbReference>
<evidence type="ECO:0000256" key="15">
    <source>
        <dbReference type="ARBA" id="ARBA00037847"/>
    </source>
</evidence>
<evidence type="ECO:0000256" key="2">
    <source>
        <dbReference type="ARBA" id="ARBA00022448"/>
    </source>
</evidence>
<dbReference type="AlphaFoldDB" id="A0A1H8UBK8"/>
<proteinExistence type="inferred from homology"/>
<reference evidence="19 20" key="1">
    <citation type="submission" date="2016-10" db="EMBL/GenBank/DDBJ databases">
        <authorList>
            <person name="de Groot N.N."/>
        </authorList>
    </citation>
    <scope>NUCLEOTIDE SEQUENCE [LARGE SCALE GENOMIC DNA]</scope>
    <source>
        <strain evidence="19 20">CGMCC 1.6291</strain>
    </source>
</reference>
<evidence type="ECO:0000256" key="4">
    <source>
        <dbReference type="ARBA" id="ARBA00022519"/>
    </source>
</evidence>
<keyword evidence="18" id="KW-0175">Coiled coil</keyword>
<dbReference type="GO" id="GO:0046933">
    <property type="term" value="F:proton-transporting ATP synthase activity, rotational mechanism"/>
    <property type="evidence" value="ECO:0007669"/>
    <property type="project" value="UniProtKB-UniRule"/>
</dbReference>
<evidence type="ECO:0000256" key="17">
    <source>
        <dbReference type="RuleBase" id="RU003848"/>
    </source>
</evidence>
<evidence type="ECO:0000256" key="12">
    <source>
        <dbReference type="ARBA" id="ARBA00025198"/>
    </source>
</evidence>
<name>A0A1H8UBK8_9GAMM</name>
<gene>
    <name evidence="16" type="primary">atpF</name>
    <name evidence="19" type="ORF">SAMN04488052_10658</name>
</gene>
<comment type="subunit">
    <text evidence="16">F-type ATPases have 2 components, F(1) - the catalytic core - and F(0) - the membrane proton channel. F(1) has five subunits: alpha(3), beta(3), gamma(1), delta(1), epsilon(1). F(0) has three main subunits: a(1), b(2) and c(10-14). The alpha and beta chains form an alternating ring which encloses part of the gamma chain. F(1) is attached to F(0) by a central stalk formed by the gamma and epsilon chains, while a peripheral stalk is formed by the delta and b chains.</text>
</comment>
<keyword evidence="11 16" id="KW-0066">ATP synthesis</keyword>
<dbReference type="Gene3D" id="1.20.5.620">
    <property type="entry name" value="F1F0 ATP synthase subunit B, membrane domain"/>
    <property type="match status" value="1"/>
</dbReference>
<keyword evidence="8 16" id="KW-1133">Transmembrane helix</keyword>
<organism evidence="19 20">
    <name type="scientific">Aquisalimonas asiatica</name>
    <dbReference type="NCBI Taxonomy" id="406100"/>
    <lineage>
        <taxon>Bacteria</taxon>
        <taxon>Pseudomonadati</taxon>
        <taxon>Pseudomonadota</taxon>
        <taxon>Gammaproteobacteria</taxon>
        <taxon>Chromatiales</taxon>
        <taxon>Ectothiorhodospiraceae</taxon>
        <taxon>Aquisalimonas</taxon>
    </lineage>
</organism>
<keyword evidence="20" id="KW-1185">Reference proteome</keyword>
<keyword evidence="6 16" id="KW-0812">Transmembrane</keyword>
<evidence type="ECO:0000256" key="6">
    <source>
        <dbReference type="ARBA" id="ARBA00022692"/>
    </source>
</evidence>
<evidence type="ECO:0000256" key="14">
    <source>
        <dbReference type="ARBA" id="ARBA00026054"/>
    </source>
</evidence>
<comment type="similarity">
    <text evidence="1 16 17">Belongs to the ATPase B chain family.</text>
</comment>
<evidence type="ECO:0000256" key="3">
    <source>
        <dbReference type="ARBA" id="ARBA00022475"/>
    </source>
</evidence>
<keyword evidence="2 16" id="KW-0813">Transport</keyword>
<evidence type="ECO:0000313" key="19">
    <source>
        <dbReference type="EMBL" id="SEP00417.1"/>
    </source>
</evidence>
<dbReference type="GO" id="GO:0046961">
    <property type="term" value="F:proton-transporting ATPase activity, rotational mechanism"/>
    <property type="evidence" value="ECO:0007669"/>
    <property type="project" value="TreeGrafter"/>
</dbReference>
<dbReference type="OrthoDB" id="9788020at2"/>
<evidence type="ECO:0000256" key="11">
    <source>
        <dbReference type="ARBA" id="ARBA00023310"/>
    </source>
</evidence>
<dbReference type="GO" id="GO:0012505">
    <property type="term" value="C:endomembrane system"/>
    <property type="evidence" value="ECO:0007669"/>
    <property type="project" value="UniProtKB-SubCell"/>
</dbReference>
<comment type="function">
    <text evidence="13">Component of the F(0) channel, it forms part of the peripheral stalk, linking F(1) to F(0). The b'-subunit is a diverged and duplicated form of b found in plants and photosynthetic bacteria.</text>
</comment>
<keyword evidence="3 16" id="KW-1003">Cell membrane</keyword>
<dbReference type="HAMAP" id="MF_01398">
    <property type="entry name" value="ATP_synth_b_bprime"/>
    <property type="match status" value="1"/>
</dbReference>
<evidence type="ECO:0000256" key="8">
    <source>
        <dbReference type="ARBA" id="ARBA00022989"/>
    </source>
</evidence>
<dbReference type="FunFam" id="1.20.5.620:FF:000001">
    <property type="entry name" value="ATP synthase subunit b"/>
    <property type="match status" value="1"/>
</dbReference>
<evidence type="ECO:0000256" key="18">
    <source>
        <dbReference type="SAM" id="Coils"/>
    </source>
</evidence>
<dbReference type="CDD" id="cd06503">
    <property type="entry name" value="ATP-synt_Fo_b"/>
    <property type="match status" value="1"/>
</dbReference>
<dbReference type="NCBIfam" id="TIGR01144">
    <property type="entry name" value="ATP_synt_b"/>
    <property type="match status" value="1"/>
</dbReference>
<dbReference type="GO" id="GO:0005886">
    <property type="term" value="C:plasma membrane"/>
    <property type="evidence" value="ECO:0007669"/>
    <property type="project" value="UniProtKB-SubCell"/>
</dbReference>
<dbReference type="SUPFAM" id="SSF81573">
    <property type="entry name" value="F1F0 ATP synthase subunit B, membrane domain"/>
    <property type="match status" value="1"/>
</dbReference>
<dbReference type="GO" id="GO:0045259">
    <property type="term" value="C:proton-transporting ATP synthase complex"/>
    <property type="evidence" value="ECO:0007669"/>
    <property type="project" value="UniProtKB-KW"/>
</dbReference>
<dbReference type="PANTHER" id="PTHR33445:SF1">
    <property type="entry name" value="ATP SYNTHASE SUBUNIT B"/>
    <property type="match status" value="1"/>
</dbReference>
<evidence type="ECO:0000256" key="5">
    <source>
        <dbReference type="ARBA" id="ARBA00022547"/>
    </source>
</evidence>
<sequence length="156" mass="17557">MDINATLLGQMIAFGVFVWVTMKFVWPNLATAMKERQEKINDGLAASERGREELEKAEAKQAEILKEARQQASDILEQANKRSSEIIEEARETARNEGERQLAQAQAQIEQEINQAKTELRDQVVTLAVTGASRVLEREVDAKAHNDLLQDLAKQL</sequence>
<evidence type="ECO:0000256" key="13">
    <source>
        <dbReference type="ARBA" id="ARBA00025614"/>
    </source>
</evidence>
<feature type="transmembrane region" description="Helical" evidence="16">
    <location>
        <begin position="6"/>
        <end position="26"/>
    </location>
</feature>
<dbReference type="RefSeq" id="WP_091644755.1">
    <property type="nucleotide sequence ID" value="NZ_FOEG01000006.1"/>
</dbReference>
<dbReference type="NCBIfam" id="NF004411">
    <property type="entry name" value="PRK05759.1-2"/>
    <property type="match status" value="1"/>
</dbReference>
<protein>
    <recommendedName>
        <fullName evidence="16">ATP synthase subunit b</fullName>
    </recommendedName>
    <alternativeName>
        <fullName evidence="16">ATP synthase F(0) sector subunit b</fullName>
    </alternativeName>
    <alternativeName>
        <fullName evidence="16">ATPase subunit I</fullName>
    </alternativeName>
    <alternativeName>
        <fullName evidence="16">F-type ATPase subunit b</fullName>
        <shortName evidence="16">F-ATPase subunit b</shortName>
    </alternativeName>
</protein>
<evidence type="ECO:0000256" key="16">
    <source>
        <dbReference type="HAMAP-Rule" id="MF_01398"/>
    </source>
</evidence>
<dbReference type="Pfam" id="PF00430">
    <property type="entry name" value="ATP-synt_B"/>
    <property type="match status" value="1"/>
</dbReference>
<dbReference type="PANTHER" id="PTHR33445">
    <property type="entry name" value="ATP SYNTHASE SUBUNIT B', CHLOROPLASTIC"/>
    <property type="match status" value="1"/>
</dbReference>
<keyword evidence="10 16" id="KW-0472">Membrane</keyword>
<comment type="function">
    <text evidence="12 16">F(1)F(0) ATP synthase produces ATP from ADP in the presence of a proton or sodium gradient. F-type ATPases consist of two structural domains, F(1) containing the extramembraneous catalytic core and F(0) containing the membrane proton channel, linked together by a central stalk and a peripheral stalk. During catalysis, ATP synthesis in the catalytic domain of F(1) is coupled via a rotary mechanism of the central stalk subunits to proton translocation.</text>
</comment>
<comment type="subunit">
    <text evidence="14">F-type ATPases have 2 components, F(1) - the catalytic core - and F(0) - the membrane proton channel. F(1) has five subunits: alpha(3), beta(3), gamma(1), delta(1), epsilon(1). F(0) has four main subunits: a(1), b(2) and c(10-14). The alpha and beta chains form an alternating ring which encloses part of the gamma chain. F(1) is attached to F(0) by a central stalk formed by the gamma and epsilon chains, while a peripheral stalk is formed by the delta and b chains.</text>
</comment>